<evidence type="ECO:0000256" key="4">
    <source>
        <dbReference type="SAM" id="SignalP"/>
    </source>
</evidence>
<feature type="region of interest" description="Disordered" evidence="3">
    <location>
        <begin position="149"/>
        <end position="170"/>
    </location>
</feature>
<sequence>MKPRPVYRSFPLTLGLATTLALVAPYGRAATVPAVGKVDARVRVVAYDPADVISLQGYVGYQIHLQFAEGEEFVNLGSGDNGAFDIGAERNHFFIKPKEARAATNFTVLTNLRAYHFDYTVSSIAPVGTAARRMVYSIRFTYPEDEVRNAAEDQERRRAEARMSEGATDRPRNSDYWFCGSDSLKPVSAHDDGAQTRLRFHTRSDFPAMFVQNDDGSESLLNFNVDADEVVIHRVARRFVLRRGGLVGCVINRSFVGGGARTPTNTSATGVRRITAGDGP</sequence>
<dbReference type="InterPro" id="IPR033645">
    <property type="entry name" value="VirB9/CagX/TrbG_C"/>
</dbReference>
<dbReference type="InterPro" id="IPR010258">
    <property type="entry name" value="Conjugal_tfr_TrbG/VirB9/CagX"/>
</dbReference>
<name>A0AAW8EG46_VARPD</name>
<evidence type="ECO:0000256" key="3">
    <source>
        <dbReference type="SAM" id="MobiDB-lite"/>
    </source>
</evidence>
<dbReference type="RefSeq" id="WP_307594303.1">
    <property type="nucleotide sequence ID" value="NZ_JAUSRV010000007.1"/>
</dbReference>
<dbReference type="Gene3D" id="2.60.40.2500">
    <property type="match status" value="1"/>
</dbReference>
<proteinExistence type="inferred from homology"/>
<dbReference type="CDD" id="cd06911">
    <property type="entry name" value="VirB9_CagX_TrbG"/>
    <property type="match status" value="1"/>
</dbReference>
<feature type="region of interest" description="Disordered" evidence="3">
    <location>
        <begin position="260"/>
        <end position="280"/>
    </location>
</feature>
<protein>
    <submittedName>
        <fullName evidence="5">Type IV secretion system protein VirB9</fullName>
    </submittedName>
</protein>
<gene>
    <name evidence="5" type="ORF">J2W39_003015</name>
</gene>
<evidence type="ECO:0000256" key="1">
    <source>
        <dbReference type="ARBA" id="ARBA00006135"/>
    </source>
</evidence>
<evidence type="ECO:0000313" key="5">
    <source>
        <dbReference type="EMBL" id="MDP9971773.1"/>
    </source>
</evidence>
<dbReference type="Proteomes" id="UP001224845">
    <property type="component" value="Unassembled WGS sequence"/>
</dbReference>
<reference evidence="5" key="1">
    <citation type="submission" date="2023-07" db="EMBL/GenBank/DDBJ databases">
        <title>Sorghum-associated microbial communities from plants grown in Nebraska, USA.</title>
        <authorList>
            <person name="Schachtman D."/>
        </authorList>
    </citation>
    <scope>NUCLEOTIDE SEQUENCE</scope>
    <source>
        <strain evidence="5">DS3315</strain>
    </source>
</reference>
<accession>A0AAW8EG46</accession>
<comment type="caution">
    <text evidence="5">The sequence shown here is derived from an EMBL/GenBank/DDBJ whole genome shotgun (WGS) entry which is preliminary data.</text>
</comment>
<evidence type="ECO:0000313" key="6">
    <source>
        <dbReference type="Proteomes" id="UP001224845"/>
    </source>
</evidence>
<dbReference type="InterPro" id="IPR038161">
    <property type="entry name" value="VirB9/CagX/TrbG_C_sf"/>
</dbReference>
<comment type="similarity">
    <text evidence="1">Belongs to the TrbG/VirB9 family.</text>
</comment>
<organism evidence="5 6">
    <name type="scientific">Variovorax paradoxus</name>
    <dbReference type="NCBI Taxonomy" id="34073"/>
    <lineage>
        <taxon>Bacteria</taxon>
        <taxon>Pseudomonadati</taxon>
        <taxon>Pseudomonadota</taxon>
        <taxon>Betaproteobacteria</taxon>
        <taxon>Burkholderiales</taxon>
        <taxon>Comamonadaceae</taxon>
        <taxon>Variovorax</taxon>
    </lineage>
</organism>
<keyword evidence="2 4" id="KW-0732">Signal</keyword>
<dbReference type="AlphaFoldDB" id="A0AAW8EG46"/>
<dbReference type="Pfam" id="PF03524">
    <property type="entry name" value="CagX"/>
    <property type="match status" value="1"/>
</dbReference>
<dbReference type="EMBL" id="JAUSRV010000007">
    <property type="protein sequence ID" value="MDP9971773.1"/>
    <property type="molecule type" value="Genomic_DNA"/>
</dbReference>
<feature type="signal peptide" evidence="4">
    <location>
        <begin position="1"/>
        <end position="29"/>
    </location>
</feature>
<feature type="chain" id="PRO_5043331133" evidence="4">
    <location>
        <begin position="30"/>
        <end position="280"/>
    </location>
</feature>
<evidence type="ECO:0000256" key="2">
    <source>
        <dbReference type="ARBA" id="ARBA00022729"/>
    </source>
</evidence>